<dbReference type="PANTHER" id="PTHR36221:SF1">
    <property type="entry name" value="DUF742 DOMAIN-CONTAINING PROTEIN"/>
    <property type="match status" value="1"/>
</dbReference>
<dbReference type="SUPFAM" id="SSF46785">
    <property type="entry name" value="Winged helix' DNA-binding domain"/>
    <property type="match status" value="1"/>
</dbReference>
<organism evidence="2 3">
    <name type="scientific">Streptomyces kaempferi</name>
    <dbReference type="NCBI Taxonomy" id="333725"/>
    <lineage>
        <taxon>Bacteria</taxon>
        <taxon>Bacillati</taxon>
        <taxon>Actinomycetota</taxon>
        <taxon>Actinomycetes</taxon>
        <taxon>Kitasatosporales</taxon>
        <taxon>Streptomycetaceae</taxon>
        <taxon>Streptomyces</taxon>
    </lineage>
</organism>
<dbReference type="EMBL" id="JBHTMM010000040">
    <property type="protein sequence ID" value="MFD1309643.1"/>
    <property type="molecule type" value="Genomic_DNA"/>
</dbReference>
<feature type="region of interest" description="Disordered" evidence="1">
    <location>
        <begin position="1"/>
        <end position="55"/>
    </location>
</feature>
<evidence type="ECO:0000256" key="1">
    <source>
        <dbReference type="SAM" id="MobiDB-lite"/>
    </source>
</evidence>
<proteinExistence type="predicted"/>
<dbReference type="Proteomes" id="UP001597058">
    <property type="component" value="Unassembled WGS sequence"/>
</dbReference>
<evidence type="ECO:0000313" key="2">
    <source>
        <dbReference type="EMBL" id="MFD1309643.1"/>
    </source>
</evidence>
<name>A0ABW3XN56_9ACTN</name>
<dbReference type="RefSeq" id="WP_168527273.1">
    <property type="nucleotide sequence ID" value="NZ_JBHSKH010000023.1"/>
</dbReference>
<comment type="caution">
    <text evidence="2">The sequence shown here is derived from an EMBL/GenBank/DDBJ whole genome shotgun (WGS) entry which is preliminary data.</text>
</comment>
<sequence length="151" mass="16199">MTPPQRRRRHPTAEPREVPQGGPPHEGASPEGTPQEGQEQDPKIPGRLYVLTGGGEGGDRADLDLVTLIVARADPPAPTTQPEQSVLLRLCKAPLSVAELSAYLNLPFSVVTVLLTELLTAELVQARAPIVRSALPDRSLLEAVMHGLQKL</sequence>
<feature type="compositionally biased region" description="Basic residues" evidence="1">
    <location>
        <begin position="1"/>
        <end position="10"/>
    </location>
</feature>
<accession>A0ABW3XN56</accession>
<dbReference type="Pfam" id="PF05331">
    <property type="entry name" value="DUF742"/>
    <property type="match status" value="1"/>
</dbReference>
<dbReference type="InterPro" id="IPR007995">
    <property type="entry name" value="DUF742"/>
</dbReference>
<keyword evidence="3" id="KW-1185">Reference proteome</keyword>
<gene>
    <name evidence="2" type="ORF">ACFQ5X_27765</name>
</gene>
<dbReference type="PANTHER" id="PTHR36221">
    <property type="entry name" value="DUF742 DOMAIN-CONTAINING PROTEIN"/>
    <property type="match status" value="1"/>
</dbReference>
<evidence type="ECO:0000313" key="3">
    <source>
        <dbReference type="Proteomes" id="UP001597058"/>
    </source>
</evidence>
<dbReference type="InterPro" id="IPR036390">
    <property type="entry name" value="WH_DNA-bd_sf"/>
</dbReference>
<protein>
    <submittedName>
        <fullName evidence="2">DUF742 domain-containing protein</fullName>
    </submittedName>
</protein>
<reference evidence="3" key="1">
    <citation type="journal article" date="2019" name="Int. J. Syst. Evol. Microbiol.">
        <title>The Global Catalogue of Microorganisms (GCM) 10K type strain sequencing project: providing services to taxonomists for standard genome sequencing and annotation.</title>
        <authorList>
            <consortium name="The Broad Institute Genomics Platform"/>
            <consortium name="The Broad Institute Genome Sequencing Center for Infectious Disease"/>
            <person name="Wu L."/>
            <person name="Ma J."/>
        </authorList>
    </citation>
    <scope>NUCLEOTIDE SEQUENCE [LARGE SCALE GENOMIC DNA]</scope>
    <source>
        <strain evidence="3">CGMCC 4.7020</strain>
    </source>
</reference>